<organism evidence="2 3">
    <name type="scientific">Streptomyces leeuwenhoekii</name>
    <dbReference type="NCBI Taxonomy" id="1437453"/>
    <lineage>
        <taxon>Bacteria</taxon>
        <taxon>Bacillati</taxon>
        <taxon>Actinomycetota</taxon>
        <taxon>Actinomycetes</taxon>
        <taxon>Kitasatosporales</taxon>
        <taxon>Streptomycetaceae</taxon>
        <taxon>Streptomyces</taxon>
    </lineage>
</organism>
<dbReference type="AlphaFoldDB" id="A0A0F7VPM7"/>
<dbReference type="RefSeq" id="WP_047121314.1">
    <property type="nucleotide sequence ID" value="NZ_LN831788.1"/>
</dbReference>
<name>A0A0F7VPM7_STRLW</name>
<evidence type="ECO:0000313" key="3">
    <source>
        <dbReference type="Proteomes" id="UP000035016"/>
    </source>
</evidence>
<dbReference type="Proteomes" id="UP000035016">
    <property type="component" value="Plasmid pSLE1"/>
</dbReference>
<dbReference type="EMBL" id="LN831788">
    <property type="protein sequence ID" value="CQR59292.1"/>
    <property type="molecule type" value="Genomic_DNA"/>
</dbReference>
<proteinExistence type="predicted"/>
<accession>A0A0F7VPM7</accession>
<sequence>MALTPAVQAWLLSVLGTNTNITDLETRYTRLGSARAVALEVLRQRLADLRAQPSTINVSTVVGISYVENIKSYERQIEALENGENPAPDDPTSPDGDSLGGIGLLYLRERPRR</sequence>
<evidence type="ECO:0000313" key="2">
    <source>
        <dbReference type="EMBL" id="CQR59292.1"/>
    </source>
</evidence>
<keyword evidence="2" id="KW-0614">Plasmid</keyword>
<gene>
    <name evidence="2" type="ORF">sle1_125</name>
</gene>
<evidence type="ECO:0000256" key="1">
    <source>
        <dbReference type="SAM" id="MobiDB-lite"/>
    </source>
</evidence>
<feature type="region of interest" description="Disordered" evidence="1">
    <location>
        <begin position="79"/>
        <end position="113"/>
    </location>
</feature>
<protein>
    <submittedName>
        <fullName evidence="2">Sle1_125 protein</fullName>
    </submittedName>
</protein>
<dbReference type="PATRIC" id="fig|1437453.6.peg.7252"/>
<reference evidence="3" key="1">
    <citation type="submission" date="2015-02" db="EMBL/GenBank/DDBJ databases">
        <authorList>
            <person name="Gomez-Escribano P.J."/>
        </authorList>
    </citation>
    <scope>NUCLEOTIDE SEQUENCE [LARGE SCALE GENOMIC DNA]</scope>
    <source>
        <strain evidence="3">C34 (DSM 42122 / NRRL B-24963)</strain>
        <plasmid evidence="3">pSLE1</plasmid>
    </source>
</reference>
<geneLocation type="plasmid" evidence="2 3">
    <name>pSLE1</name>
</geneLocation>
<dbReference type="KEGG" id="sle:sle1_125"/>